<comment type="caution">
    <text evidence="2">The sequence shown here is derived from an EMBL/GenBank/DDBJ whole genome shotgun (WGS) entry which is preliminary data.</text>
</comment>
<evidence type="ECO:0000313" key="3">
    <source>
        <dbReference type="Proteomes" id="UP001497497"/>
    </source>
</evidence>
<accession>A0AAV2H0Y7</accession>
<dbReference type="EMBL" id="CAXITT010000014">
    <property type="protein sequence ID" value="CAL1527273.1"/>
    <property type="molecule type" value="Genomic_DNA"/>
</dbReference>
<proteinExistence type="predicted"/>
<dbReference type="AlphaFoldDB" id="A0AAV2H0Y7"/>
<feature type="non-terminal residue" evidence="2">
    <location>
        <position position="103"/>
    </location>
</feature>
<dbReference type="Proteomes" id="UP001497497">
    <property type="component" value="Unassembled WGS sequence"/>
</dbReference>
<evidence type="ECO:0000313" key="2">
    <source>
        <dbReference type="EMBL" id="CAL1527273.1"/>
    </source>
</evidence>
<evidence type="ECO:0000256" key="1">
    <source>
        <dbReference type="SAM" id="MobiDB-lite"/>
    </source>
</evidence>
<sequence length="103" mass="11329">MDAGDLDLSVWVNISSECTLTSDDSADGSPKGCLALADHHDHHDNDDVEEAGHPPDDQGDDEMADELLQRLAGRHDDFLSTVKSRYRFSCLTELDVTEQCVDP</sequence>
<keyword evidence="3" id="KW-1185">Reference proteome</keyword>
<organism evidence="2 3">
    <name type="scientific">Lymnaea stagnalis</name>
    <name type="common">Great pond snail</name>
    <name type="synonym">Helix stagnalis</name>
    <dbReference type="NCBI Taxonomy" id="6523"/>
    <lineage>
        <taxon>Eukaryota</taxon>
        <taxon>Metazoa</taxon>
        <taxon>Spiralia</taxon>
        <taxon>Lophotrochozoa</taxon>
        <taxon>Mollusca</taxon>
        <taxon>Gastropoda</taxon>
        <taxon>Heterobranchia</taxon>
        <taxon>Euthyneura</taxon>
        <taxon>Panpulmonata</taxon>
        <taxon>Hygrophila</taxon>
        <taxon>Lymnaeoidea</taxon>
        <taxon>Lymnaeidae</taxon>
        <taxon>Lymnaea</taxon>
    </lineage>
</organism>
<feature type="compositionally biased region" description="Basic and acidic residues" evidence="1">
    <location>
        <begin position="37"/>
        <end position="56"/>
    </location>
</feature>
<feature type="region of interest" description="Disordered" evidence="1">
    <location>
        <begin position="21"/>
        <end position="66"/>
    </location>
</feature>
<gene>
    <name evidence="2" type="ORF">GSLYS_00001450001</name>
</gene>
<reference evidence="2 3" key="1">
    <citation type="submission" date="2024-04" db="EMBL/GenBank/DDBJ databases">
        <authorList>
            <consortium name="Genoscope - CEA"/>
            <person name="William W."/>
        </authorList>
    </citation>
    <scope>NUCLEOTIDE SEQUENCE [LARGE SCALE GENOMIC DNA]</scope>
</reference>
<protein>
    <submittedName>
        <fullName evidence="2">Uncharacterized protein</fullName>
    </submittedName>
</protein>
<name>A0AAV2H0Y7_LYMST</name>